<reference evidence="1" key="2">
    <citation type="submission" date="2014-07" db="EMBL/GenBank/DDBJ databases">
        <title>Genetics and epidemiology of antimicrobial resistance in B. fragilis group.</title>
        <authorList>
            <person name="Sydenham T.V."/>
            <person name="Hasman H."/>
            <person name="Kemp M."/>
            <person name="Justesen U.S."/>
        </authorList>
    </citation>
    <scope>NUCLEOTIDE SEQUENCE [LARGE SCALE GENOMIC DNA]</scope>
    <source>
        <strain evidence="1">DCMOUH0018B</strain>
    </source>
</reference>
<proteinExistence type="predicted"/>
<dbReference type="AlphaFoldDB" id="A0A0I9S885"/>
<dbReference type="PATRIC" id="fig|817.53.peg.3267"/>
<comment type="caution">
    <text evidence="1">The sequence shown here is derived from an EMBL/GenBank/DDBJ whole genome shotgun (WGS) entry which is preliminary data.</text>
</comment>
<evidence type="ECO:0000313" key="1">
    <source>
        <dbReference type="EMBL" id="KFX73896.1"/>
    </source>
</evidence>
<protein>
    <submittedName>
        <fullName evidence="1">Uncharacterized protein</fullName>
    </submittedName>
</protein>
<organism evidence="1">
    <name type="scientific">Bacteroides fragilis</name>
    <dbReference type="NCBI Taxonomy" id="817"/>
    <lineage>
        <taxon>Bacteria</taxon>
        <taxon>Pseudomonadati</taxon>
        <taxon>Bacteroidota</taxon>
        <taxon>Bacteroidia</taxon>
        <taxon>Bacteroidales</taxon>
        <taxon>Bacteroidaceae</taxon>
        <taxon>Bacteroides</taxon>
    </lineage>
</organism>
<accession>A0A0I9S885</accession>
<name>A0A0I9S885_BACFG</name>
<dbReference type="EMBL" id="JMZZ02000156">
    <property type="protein sequence ID" value="KFX73896.1"/>
    <property type="molecule type" value="Genomic_DNA"/>
</dbReference>
<sequence>MNSTKIPNNAKIVLEMTAFDAKFILPALEKQYYQKATWDITNPGEYPLKYWYVPKSKEAKQLLSTIKHIEKQLKEQGL</sequence>
<dbReference type="RefSeq" id="WP_044301085.1">
    <property type="nucleotide sequence ID" value="NZ_CAEUHN010000012.1"/>
</dbReference>
<gene>
    <name evidence="1" type="ORF">EE52_0215830</name>
</gene>
<reference evidence="1" key="1">
    <citation type="book" date="2014" name="THE 24TH EUROPEAN CONGRESS OF CLINICAL MICROBIOLOGY AND INFECTIOUS DISEASES" publisher="ECCMID 2014" city="Barcelona, Spain">
        <title>Identification of resistance genes in three multidrug-resistant Bacteroides fragilis isolates by whole genome sequencing.</title>
        <editorList>
            <person name="Unknown"/>
            <person name="A."/>
        </editorList>
        <authorList>
            <person name="Sydenham T.V."/>
            <person name="Hasman H."/>
            <person name="Wang M."/>
            <person name="Soki J."/>
            <person name="Nagy E."/>
            <person name="Justesen U.S."/>
        </authorList>
    </citation>
    <scope>NUCLEOTIDE SEQUENCE</scope>
    <source>
        <strain evidence="1">DCMOUH0018B</strain>
    </source>
</reference>